<evidence type="ECO:0000313" key="2">
    <source>
        <dbReference type="EMBL" id="MCZ0862520.1"/>
    </source>
</evidence>
<keyword evidence="1" id="KW-0812">Transmembrane</keyword>
<proteinExistence type="predicted"/>
<feature type="transmembrane region" description="Helical" evidence="1">
    <location>
        <begin position="44"/>
        <end position="65"/>
    </location>
</feature>
<keyword evidence="1" id="KW-1133">Transmembrane helix</keyword>
<dbReference type="Proteomes" id="UP001141336">
    <property type="component" value="Unassembled WGS sequence"/>
</dbReference>
<feature type="transmembrane region" description="Helical" evidence="1">
    <location>
        <begin position="6"/>
        <end position="32"/>
    </location>
</feature>
<keyword evidence="1" id="KW-0472">Membrane</keyword>
<keyword evidence="3" id="KW-1185">Reference proteome</keyword>
<protein>
    <recommendedName>
        <fullName evidence="4">DUF4203 domain-containing protein</fullName>
    </recommendedName>
</protein>
<sequence length="182" mass="19826">MDPLTILFAYLSTWVNSLNYTLGAAVIALAFIYFTRTLPISQRIAIPAVVGVFVSVLGTGILFPASALPQLGYPLCLFALGSGCALSYLAVTTFTKQNLGWVLIIVASHLAAYCVMLSTGFVPLVGSSVFGFFLAAILFCAVFSGVFTVLVRCWNPAWTPWWISGDEEGRNAFLRKLRRKKK</sequence>
<feature type="transmembrane region" description="Helical" evidence="1">
    <location>
        <begin position="128"/>
        <end position="151"/>
    </location>
</feature>
<feature type="transmembrane region" description="Helical" evidence="1">
    <location>
        <begin position="98"/>
        <end position="122"/>
    </location>
</feature>
<accession>A0ABT4IL82</accession>
<organism evidence="2 3">
    <name type="scientific">Methanocorpusculum vombati</name>
    <dbReference type="NCBI Taxonomy" id="3002864"/>
    <lineage>
        <taxon>Archaea</taxon>
        <taxon>Methanobacteriati</taxon>
        <taxon>Methanobacteriota</taxon>
        <taxon>Stenosarchaea group</taxon>
        <taxon>Methanomicrobia</taxon>
        <taxon>Methanomicrobiales</taxon>
        <taxon>Methanocorpusculaceae</taxon>
        <taxon>Methanocorpusculum</taxon>
    </lineage>
</organism>
<reference evidence="2" key="1">
    <citation type="submission" date="2022-12" db="EMBL/GenBank/DDBJ databases">
        <title>Isolation and characterisation of novel Methanocorpusculum spp. from native Australian herbivores indicates the genus is ancestrally host-associated.</title>
        <authorList>
            <person name="Volmer J.G."/>
            <person name="Soo R.M."/>
            <person name="Evans P.N."/>
            <person name="Hoedt E.C."/>
            <person name="Astorga Alsina A.L."/>
            <person name="Woodcroft B.J."/>
            <person name="Tyson G.W."/>
            <person name="Hugenholtz P."/>
            <person name="Morrison M."/>
        </authorList>
    </citation>
    <scope>NUCLEOTIDE SEQUENCE</scope>
    <source>
        <strain evidence="2">CW153</strain>
    </source>
</reference>
<evidence type="ECO:0008006" key="4">
    <source>
        <dbReference type="Google" id="ProtNLM"/>
    </source>
</evidence>
<evidence type="ECO:0000313" key="3">
    <source>
        <dbReference type="Proteomes" id="UP001141336"/>
    </source>
</evidence>
<gene>
    <name evidence="2" type="ORF">O0S09_04520</name>
</gene>
<feature type="transmembrane region" description="Helical" evidence="1">
    <location>
        <begin position="71"/>
        <end position="91"/>
    </location>
</feature>
<dbReference type="RefSeq" id="WP_268922776.1">
    <property type="nucleotide sequence ID" value="NZ_JAPTGC010000005.1"/>
</dbReference>
<comment type="caution">
    <text evidence="2">The sequence shown here is derived from an EMBL/GenBank/DDBJ whole genome shotgun (WGS) entry which is preliminary data.</text>
</comment>
<name>A0ABT4IL82_9EURY</name>
<evidence type="ECO:0000256" key="1">
    <source>
        <dbReference type="SAM" id="Phobius"/>
    </source>
</evidence>
<dbReference type="EMBL" id="JAPTGC010000005">
    <property type="protein sequence ID" value="MCZ0862520.1"/>
    <property type="molecule type" value="Genomic_DNA"/>
</dbReference>